<evidence type="ECO:0000256" key="1">
    <source>
        <dbReference type="ARBA" id="ARBA00023242"/>
    </source>
</evidence>
<dbReference type="EMBL" id="MCFJ01000017">
    <property type="protein sequence ID" value="ORY58026.1"/>
    <property type="molecule type" value="Genomic_DNA"/>
</dbReference>
<name>A0A1Y2DFY6_9PEZI</name>
<reference evidence="3 4" key="1">
    <citation type="submission" date="2016-07" db="EMBL/GenBank/DDBJ databases">
        <title>Pervasive Adenine N6-methylation of Active Genes in Fungi.</title>
        <authorList>
            <consortium name="DOE Joint Genome Institute"/>
            <person name="Mondo S.J."/>
            <person name="Dannebaum R.O."/>
            <person name="Kuo R.C."/>
            <person name="Labutti K."/>
            <person name="Haridas S."/>
            <person name="Kuo A."/>
            <person name="Salamov A."/>
            <person name="Ahrendt S.R."/>
            <person name="Lipzen A."/>
            <person name="Sullivan W."/>
            <person name="Andreopoulos W.B."/>
            <person name="Clum A."/>
            <person name="Lindquist E."/>
            <person name="Daum C."/>
            <person name="Ramamoorthy G.K."/>
            <person name="Gryganskyi A."/>
            <person name="Culley D."/>
            <person name="Magnuson J.K."/>
            <person name="James T.Y."/>
            <person name="O'Malley M.A."/>
            <person name="Stajich J.E."/>
            <person name="Spatafora J.W."/>
            <person name="Visel A."/>
            <person name="Grigoriev I.V."/>
        </authorList>
    </citation>
    <scope>NUCLEOTIDE SEQUENCE [LARGE SCALE GENOMIC DNA]</scope>
    <source>
        <strain evidence="3 4">CBS 129021</strain>
    </source>
</reference>
<dbReference type="PROSITE" id="PS50048">
    <property type="entry name" value="ZN2_CY6_FUNGAL_2"/>
    <property type="match status" value="1"/>
</dbReference>
<dbReference type="InterPro" id="IPR052400">
    <property type="entry name" value="Zn2-C6_fungal_TF"/>
</dbReference>
<dbReference type="Pfam" id="PF00172">
    <property type="entry name" value="Zn_clus"/>
    <property type="match status" value="1"/>
</dbReference>
<feature type="domain" description="Zn(2)-C6 fungal-type" evidence="2">
    <location>
        <begin position="19"/>
        <end position="49"/>
    </location>
</feature>
<keyword evidence="1" id="KW-0539">Nucleus</keyword>
<dbReference type="CDD" id="cd00067">
    <property type="entry name" value="GAL4"/>
    <property type="match status" value="1"/>
</dbReference>
<dbReference type="GO" id="GO:0008270">
    <property type="term" value="F:zinc ion binding"/>
    <property type="evidence" value="ECO:0007669"/>
    <property type="project" value="InterPro"/>
</dbReference>
<dbReference type="RefSeq" id="XP_040711061.1">
    <property type="nucleotide sequence ID" value="XM_040862469.1"/>
</dbReference>
<proteinExistence type="predicted"/>
<comment type="caution">
    <text evidence="3">The sequence shown here is derived from an EMBL/GenBank/DDBJ whole genome shotgun (WGS) entry which is preliminary data.</text>
</comment>
<dbReference type="SMART" id="SM00066">
    <property type="entry name" value="GAL4"/>
    <property type="match status" value="1"/>
</dbReference>
<dbReference type="PANTHER" id="PTHR47657:SF14">
    <property type="entry name" value="ZN(2)-C6 FUNGAL-TYPE DOMAIN-CONTAINING PROTEIN"/>
    <property type="match status" value="1"/>
</dbReference>
<sequence>MTRSSRSRPRLGHTKSRTGCIRCRGRRVKCDQTRPVCQNCQRHNVECFYDRVAETVPSPGAPQHGQVALTTTRSEVSPSSTSISPMSIPVLLCSETKTHPLHASSPSSLPSLSFGPSQRMQLLLFHNFAVNTSSTLAGTHLPDLLRCWSVQVPPLALDDEPLFNALLALLALHLITTTTTTTTAPDPELLSCRTTWHGIALQQHRESLQCGPETMSPKTANAAFFTSILLMVYALCTLKDRPLTPYEPPLYWLRMGQGVRSVMAAALEQVAQDPGAAIWTIISASSDLYHQEPGSPREGSMPTFHYLLPLTTPSQDAATLDATENLTQKTIDVYNKTIRHLGRTQAAIESGEHAMGVARRITSFPSLIPPEAMLIMVRLFALSLPCKHLWWFGTALGREIRAIRDNLAPEWQGLMDWPLQALQRSEE</sequence>
<evidence type="ECO:0000313" key="3">
    <source>
        <dbReference type="EMBL" id="ORY58026.1"/>
    </source>
</evidence>
<dbReference type="OrthoDB" id="3546279at2759"/>
<dbReference type="PROSITE" id="PS00463">
    <property type="entry name" value="ZN2_CY6_FUNGAL_1"/>
    <property type="match status" value="1"/>
</dbReference>
<dbReference type="Proteomes" id="UP000193689">
    <property type="component" value="Unassembled WGS sequence"/>
</dbReference>
<keyword evidence="4" id="KW-1185">Reference proteome</keyword>
<dbReference type="InterPro" id="IPR036864">
    <property type="entry name" value="Zn2-C6_fun-type_DNA-bd_sf"/>
</dbReference>
<evidence type="ECO:0000313" key="4">
    <source>
        <dbReference type="Proteomes" id="UP000193689"/>
    </source>
</evidence>
<dbReference type="AlphaFoldDB" id="A0A1Y2DFY6"/>
<dbReference type="STRING" id="1141098.A0A1Y2DFY6"/>
<dbReference type="InParanoid" id="A0A1Y2DFY6"/>
<protein>
    <recommendedName>
        <fullName evidence="2">Zn(2)-C6 fungal-type domain-containing protein</fullName>
    </recommendedName>
</protein>
<dbReference type="GeneID" id="63778681"/>
<dbReference type="GO" id="GO:0000981">
    <property type="term" value="F:DNA-binding transcription factor activity, RNA polymerase II-specific"/>
    <property type="evidence" value="ECO:0007669"/>
    <property type="project" value="InterPro"/>
</dbReference>
<dbReference type="SUPFAM" id="SSF57701">
    <property type="entry name" value="Zn2/Cys6 DNA-binding domain"/>
    <property type="match status" value="1"/>
</dbReference>
<gene>
    <name evidence="3" type="ORF">BCR38DRAFT_460891</name>
</gene>
<dbReference type="InterPro" id="IPR001138">
    <property type="entry name" value="Zn2Cys6_DnaBD"/>
</dbReference>
<accession>A0A1Y2DFY6</accession>
<dbReference type="Gene3D" id="4.10.240.10">
    <property type="entry name" value="Zn(2)-C6 fungal-type DNA-binding domain"/>
    <property type="match status" value="1"/>
</dbReference>
<evidence type="ECO:0000259" key="2">
    <source>
        <dbReference type="PROSITE" id="PS50048"/>
    </source>
</evidence>
<dbReference type="PANTHER" id="PTHR47657">
    <property type="entry name" value="STEROL REGULATORY ELEMENT-BINDING PROTEIN ECM22"/>
    <property type="match status" value="1"/>
</dbReference>
<organism evidence="3 4">
    <name type="scientific">Pseudomassariella vexata</name>
    <dbReference type="NCBI Taxonomy" id="1141098"/>
    <lineage>
        <taxon>Eukaryota</taxon>
        <taxon>Fungi</taxon>
        <taxon>Dikarya</taxon>
        <taxon>Ascomycota</taxon>
        <taxon>Pezizomycotina</taxon>
        <taxon>Sordariomycetes</taxon>
        <taxon>Xylariomycetidae</taxon>
        <taxon>Amphisphaeriales</taxon>
        <taxon>Pseudomassariaceae</taxon>
        <taxon>Pseudomassariella</taxon>
    </lineage>
</organism>